<dbReference type="GO" id="GO:0016020">
    <property type="term" value="C:membrane"/>
    <property type="evidence" value="ECO:0007669"/>
    <property type="project" value="InterPro"/>
</dbReference>
<feature type="transmembrane region" description="Helical" evidence="2">
    <location>
        <begin position="58"/>
        <end position="76"/>
    </location>
</feature>
<dbReference type="InterPro" id="IPR048636">
    <property type="entry name" value="Csf1_N"/>
</dbReference>
<feature type="compositionally biased region" description="Basic and acidic residues" evidence="1">
    <location>
        <begin position="567"/>
        <end position="576"/>
    </location>
</feature>
<feature type="domain" description="Csf1 N-terminal" evidence="3">
    <location>
        <begin position="874"/>
        <end position="1178"/>
    </location>
</feature>
<feature type="compositionally biased region" description="Basic and acidic residues" evidence="1">
    <location>
        <begin position="322"/>
        <end position="334"/>
    </location>
</feature>
<feature type="compositionally biased region" description="Low complexity" evidence="1">
    <location>
        <begin position="1208"/>
        <end position="1217"/>
    </location>
</feature>
<keyword evidence="2" id="KW-0812">Transmembrane</keyword>
<organism evidence="5 6">
    <name type="scientific">Madurella mycetomatis</name>
    <dbReference type="NCBI Taxonomy" id="100816"/>
    <lineage>
        <taxon>Eukaryota</taxon>
        <taxon>Fungi</taxon>
        <taxon>Dikarya</taxon>
        <taxon>Ascomycota</taxon>
        <taxon>Pezizomycotina</taxon>
        <taxon>Sordariomycetes</taxon>
        <taxon>Sordariomycetidae</taxon>
        <taxon>Sordariales</taxon>
        <taxon>Sordariales incertae sedis</taxon>
        <taxon>Madurella</taxon>
    </lineage>
</organism>
<feature type="transmembrane region" description="Helical" evidence="2">
    <location>
        <begin position="16"/>
        <end position="37"/>
    </location>
</feature>
<feature type="compositionally biased region" description="Polar residues" evidence="1">
    <location>
        <begin position="1770"/>
        <end position="1788"/>
    </location>
</feature>
<feature type="region of interest" description="Disordered" evidence="1">
    <location>
        <begin position="1156"/>
        <end position="1196"/>
    </location>
</feature>
<dbReference type="EMBL" id="LCTW02000077">
    <property type="protein sequence ID" value="KXX79785.1"/>
    <property type="molecule type" value="Genomic_DNA"/>
</dbReference>
<proteinExistence type="predicted"/>
<feature type="region of interest" description="Disordered" evidence="1">
    <location>
        <begin position="1770"/>
        <end position="1790"/>
    </location>
</feature>
<feature type="compositionally biased region" description="Basic and acidic residues" evidence="1">
    <location>
        <begin position="3153"/>
        <end position="3170"/>
    </location>
</feature>
<feature type="compositionally biased region" description="Basic and acidic residues" evidence="1">
    <location>
        <begin position="209"/>
        <end position="224"/>
    </location>
</feature>
<feature type="region of interest" description="Disordered" evidence="1">
    <location>
        <begin position="3148"/>
        <end position="3183"/>
    </location>
</feature>
<evidence type="ECO:0000256" key="1">
    <source>
        <dbReference type="SAM" id="MobiDB-lite"/>
    </source>
</evidence>
<dbReference type="VEuPathDB" id="FungiDB:MMYC01_204378"/>
<protein>
    <submittedName>
        <fullName evidence="5">Protein CSF1</fullName>
    </submittedName>
</protein>
<keyword evidence="2" id="KW-0472">Membrane</keyword>
<feature type="region of interest" description="Disordered" evidence="1">
    <location>
        <begin position="542"/>
        <end position="576"/>
    </location>
</feature>
<feature type="compositionally biased region" description="Polar residues" evidence="1">
    <location>
        <begin position="3171"/>
        <end position="3181"/>
    </location>
</feature>
<accession>A0A175W891</accession>
<dbReference type="GO" id="GO:0006113">
    <property type="term" value="P:fermentation"/>
    <property type="evidence" value="ECO:0007669"/>
    <property type="project" value="InterPro"/>
</dbReference>
<dbReference type="InterPro" id="IPR029636">
    <property type="entry name" value="Csf1"/>
</dbReference>
<feature type="region of interest" description="Disordered" evidence="1">
    <location>
        <begin position="166"/>
        <end position="245"/>
    </location>
</feature>
<feature type="region of interest" description="Disordered" evidence="1">
    <location>
        <begin position="1208"/>
        <end position="1233"/>
    </location>
</feature>
<evidence type="ECO:0000313" key="6">
    <source>
        <dbReference type="Proteomes" id="UP000078237"/>
    </source>
</evidence>
<dbReference type="Pfam" id="PF25038">
    <property type="entry name" value="Csf1_C"/>
    <property type="match status" value="1"/>
</dbReference>
<dbReference type="Proteomes" id="UP000078237">
    <property type="component" value="Unassembled WGS sequence"/>
</dbReference>
<evidence type="ECO:0000313" key="5">
    <source>
        <dbReference type="EMBL" id="KXX79785.1"/>
    </source>
</evidence>
<dbReference type="STRING" id="100816.A0A175W891"/>
<feature type="region of interest" description="Disordered" evidence="1">
    <location>
        <begin position="2466"/>
        <end position="2498"/>
    </location>
</feature>
<feature type="domain" description="Csf1 C-terminal region" evidence="4">
    <location>
        <begin position="2491"/>
        <end position="3256"/>
    </location>
</feature>
<keyword evidence="6" id="KW-1185">Reference proteome</keyword>
<comment type="caution">
    <text evidence="5">The sequence shown here is derived from an EMBL/GenBank/DDBJ whole genome shotgun (WGS) entry which is preliminary data.</text>
</comment>
<feature type="region of interest" description="Disordered" evidence="1">
    <location>
        <begin position="322"/>
        <end position="344"/>
    </location>
</feature>
<evidence type="ECO:0000256" key="2">
    <source>
        <dbReference type="SAM" id="Phobius"/>
    </source>
</evidence>
<keyword evidence="2" id="KW-1133">Transmembrane helix</keyword>
<feature type="compositionally biased region" description="Basic and acidic residues" evidence="1">
    <location>
        <begin position="542"/>
        <end position="551"/>
    </location>
</feature>
<dbReference type="PANTHER" id="PTHR32085">
    <property type="entry name" value="PROTEIN CSF1"/>
    <property type="match status" value="1"/>
</dbReference>
<dbReference type="InterPro" id="IPR056779">
    <property type="entry name" value="Csf1_C"/>
</dbReference>
<feature type="compositionally biased region" description="Basic residues" evidence="1">
    <location>
        <begin position="552"/>
        <end position="566"/>
    </location>
</feature>
<evidence type="ECO:0000259" key="3">
    <source>
        <dbReference type="Pfam" id="PF21678"/>
    </source>
</evidence>
<dbReference type="OrthoDB" id="10051416at2759"/>
<feature type="domain" description="Csf1 N-terminal" evidence="3">
    <location>
        <begin position="30"/>
        <end position="861"/>
    </location>
</feature>
<dbReference type="PANTHER" id="PTHR32085:SF3">
    <property type="entry name" value="PROTEIN CSF1"/>
    <property type="match status" value="1"/>
</dbReference>
<reference evidence="5 6" key="1">
    <citation type="journal article" date="2016" name="Genome Announc.">
        <title>Genome Sequence of Madurella mycetomatis mm55, Isolated from a Human Mycetoma Case in Sudan.</title>
        <authorList>
            <person name="Smit S."/>
            <person name="Derks M.F."/>
            <person name="Bervoets S."/>
            <person name="Fahal A."/>
            <person name="van Leeuwen W."/>
            <person name="van Belkum A."/>
            <person name="van de Sande W.W."/>
        </authorList>
    </citation>
    <scope>NUCLEOTIDE SEQUENCE [LARGE SCALE GENOMIC DNA]</scope>
    <source>
        <strain evidence="6">mm55</strain>
    </source>
</reference>
<sequence>MSSGGFFLGAGSGFNASFLGVLIAGGVLSVFSLLYFNRVFASVVSWGIRTYTWHRYRVYIDIQALQISLLAGRIFFTGLRYHGNNETILVQNGHITWAYWLRRVREVHVGKGKGAEGAGDDVAVDLAAKLPCRIKVSLLGLEWFIYNRSPAYDSILSGIVDDAGVGNEPDSGTQGLETASAPPPPASVRSRRPRRQDASSKPPPGRFSVETKRSDAGDPEEKRPSSLRSSASGNDGDNGGYPSDGDTGLPLFLQLLPVYLECDRAALVMGNENTKAILIVKANTLSGEVDASETLTPDPYRQYFRFKFGHPVIEMKENMDFKEEQADRAARDRQTAQSSLSPPSRSFFHWQRRRLWKGIRALVPFWSKSIESFTPSSREIGTAASQAPGLGGQWQGLSRYLSDESEDQKSRWASSEYAAVPTLLDSPEASLTIFWDVAGKVGSVSTPREKAPEQSSNINGAEPPAWAIHLSIKGGSVNYGPWADRHRADLQRTFVPSLCKDATPASRLQRGAYRMPTQFKFYLELQDTTNIRIPMREESKNWRWKGKEPLPKKAHSHPTRKSRGRSKKPDQPTDIHQRPYGWLDIRVPADATVSYSMDMTAGASGYTNTLDLDLPSTEISSSINHELLWRSGRQRISCDLSTPLRWNALRQWHFNVASDDLELYLLREHVFLLIDLVDDWASGPPADYLVFVPFKYHLNLHLQNVRLFLNLNDANIVNNPVDLGDNIYLIISSPLLRFGTCIPIDNYRPRKNAIPFDIRAETASVDLHVPPWNTQAPFLASKEVGRLENLAVDGTYHYNATTSPSNTDTLILNVTGQSPVAHLHGFVIRYFLKLKDNYFGDDIHFKTLEEYQDLLRLKEKDPDAELANKPPPKKSNDLDIMLSIRADDPKVLLPANLYSAKRHIQIDTASLSLDLRFTNYYMDMDLVVAPLNLSLSNTESGSETPMSATSSTQIFVDGLNVYGHRLFGLPPAEPTYMCNWDISVGALTGECTTEFLTTLINSVKAFAFTFDDDENALISLSSIVVYDVTFLRVLVSSVRLWLHVDDAAFLLSAATIGVNYNDWARSHYSKRVDVKIPDIKLSCVNAESASRHRARSHHLVETDALIETSVHLAIIGRKANFSRERKLQQELIQQHDQRTQRTPFLVLPGIAGDTSPTPLDPLAQSVPPIPMPVRPEDLENDGTSLSSKGTSKWTRGLQHKSSLLSLASSAQSSVLKRSNSRRSSGKGKLSERLYHHSSLNSRFGDKQSSFLQARELSPSTRHSAFYSMPGDHPEDVVHNTVAFSSQYFAPYFPLENVMPDRREAMMQNIQQHGEGSVDFDSANFELEDIHPDLLSEDSAHSSVVLELPSGLTAFCNPTSLRYVAALLSALQPTDPDSLLDTLQVGAMKEIFDMQKDQKMNGRISEFLVRLPQANVRLINSSDPGSLDQPADEQDQYDVTITRLALTSRSQATWQGGHGAESKKVRHSFYLRLDSIEMSAAERFRDMGSSQAAALARIDNLTASMGTKDITRFDIDIGAIRGSTSSEKVDYLASLIHRADALGSDLGKLFSEVLSQEKIRVQNLVHWLVTTGQGAPDPSFLIRPSAVLRSAHQHLRIFDSWKLAMRLRQMWMILAPSEGEQIQFDYLDGSSVPQAELRQEVISAFEKWRSWDLENLDENVLLNMIFGPQGSLSKSTVQAKPTLAVVRIKQLQLAINPGPKQNAITLVDLTASFQRKAPESSSHNGSLASMANPSTILNIYCGDAAVVLNWELCELANGILKLVKRMQFQTSAKPSAGTDKTTPATSSKQPSEHAVHCVLSLGRGSLVLEAINLYSASFSNGAKVSLLSRRGPNKPMDTSLILSCDSVTSSLRSHHQKLVKLVLDEPSVFVSHELQTTQTIDSHTIKTTASSQYLSFVVKQDPISLAEVLDLVVRDEFSQLYRLKTQIPSSPRSGSSSQKIVDRLSAFRVNVAMFMDRYTISLPLLRSLTYTVHGTVSRAAMAANFGREIIFDFDIKENSHDIQVRVNNVARSISLLQIPPTNGQIRSHMEHGERAVSVFASVELVQLDASAVYSLLSALNRPEISNALSELQQQAKIIQEHIREVTGEGHTAVAVPMEKPSNVLAYTTHLTFAGLEVFGNSPLKSGPGSLAHISFALGSVHLGLSNRVEQHGPTLTYPEFNVNLRRIAFEIQKGHAEAMNSCGNVAFGALVTASSRPGEDGKDKRFFHVKSNAFEVNLSPDTVSTVVDVLGYMGDKIKDLDTSRELEYLRKLRQSKPRLSISDVGAEGEGTDLIDAFLSSITYSFEICNIHVAWLVNKPGEEPTPGKEDLALSLQRIELGTRTKNSARLTIENLQVQMVFPSHDKMFRSPNSALLPEIMFNVAYVSTTDARRLAFQAVGKPLDVRLTSGFMIPAAHLNNSISLSFKNIQQASQNWNPVAACPEPAAPERSQEAPRKNILGGKRLESLLIDADFAGGVVHLTGRRAPDDLVSATKPGRSGMSGKGQLGGDDTTSSTTLRSPGLALKVEFRDNGREDPSLHAEVKIDASNNILYPSVVPLVVDISNSVKEVVSSRDDDRDNPHVQAREVAAKVKLPEEDSILTTDPTAVLGRMRLNLGLRIYKQEFSLSCQPIARVAATASFDDVYFTANTVRSVDQGNFFAISGAFTNLQASVQHVYSRESTGSFKVPSIVLSFLNSKHVSGTSGVSAILKVSPMDVSVNAKQLQDFMLFREIWLPHNVSATASSTTPVAKLVTETSQGHLVQRYQQVAATAAFPWTASISISSLKITVDLGQSLGRSTFSINDFWISSKKTSDWEQNLCLGFKMVGVESTGRMSGFVALQDFKLRTSIEWPEREQALNETPLVQASVGFSQFRVKAAFDYQAFLVADIRSLEFLMYNVRRSRDGNGDRLVAILDGDAVQVFGTTTSASQGIAMYQAFQRLVQERKANFETSLKEIEKYTKRRSVAALAGVIQRLNIAKSSPEGGALLKSPISLDTDVVVTLKALNLGVFPSTFSDHQVFKMEALNAQAQFAASVTADSRIHSILSLTLGQLRIGLASVRTGAAHKSLSELSVEDVVQSATGSRGGTILKVPRVAAVMQTWQRPGTESKRIDYIFKSAFEGKVEVGWNYSRISYIRGMWANHSKTLAQTWGRELPSVTGIKVTGVLPEAAAAATTDKEQQKQKQEGRKKSDTSGEQQKQTNKITAEVNVPQSKYEYVALEPPVIETPQLREMGEATPPLEWIGLNRDRLPNLTHQIVIVALLELAGEVEDAYSRILGSS</sequence>
<feature type="compositionally biased region" description="Polar residues" evidence="1">
    <location>
        <begin position="1181"/>
        <end position="1193"/>
    </location>
</feature>
<gene>
    <name evidence="5" type="ORF">MMYC01_204378</name>
</gene>
<evidence type="ECO:0000259" key="4">
    <source>
        <dbReference type="Pfam" id="PF25038"/>
    </source>
</evidence>
<dbReference type="Pfam" id="PF21678">
    <property type="entry name" value="Csf1_N"/>
    <property type="match status" value="2"/>
</dbReference>
<name>A0A175W891_9PEZI</name>